<dbReference type="EMBL" id="CAEMXZ010000030">
    <property type="protein sequence ID" value="CAB4323176.1"/>
    <property type="molecule type" value="Genomic_DNA"/>
</dbReference>
<dbReference type="PROSITE" id="PS00330">
    <property type="entry name" value="HEMOLYSIN_CALCIUM"/>
    <property type="match status" value="1"/>
</dbReference>
<reference evidence="4" key="1">
    <citation type="submission" date="2020-05" db="EMBL/GenBank/DDBJ databases">
        <authorList>
            <person name="Chiriac C."/>
            <person name="Salcher M."/>
            <person name="Ghai R."/>
            <person name="Kavagutti S V."/>
        </authorList>
    </citation>
    <scope>NUCLEOTIDE SEQUENCE</scope>
</reference>
<dbReference type="GO" id="GO:0005576">
    <property type="term" value="C:extracellular region"/>
    <property type="evidence" value="ECO:0007669"/>
    <property type="project" value="UniProtKB-SubCell"/>
</dbReference>
<sequence length="466" mass="46790">MRNLRSTSIRTLLAAAALSIAVPLVPSAASALSLPVACDGEVPTIVSSAAIVEGTAGDDVILASGTAGQTIRAGAGDDIICGTSGPDRIFAGDGNDTVLAGNGNDTIDGWNGFDTIDGGFGNDTASGGAGDDVITGGPGTDTVSGNTGNDNVVGGGGNDSLSGNVGNDVINGGLGEDRANGDAGNDMITGNEGSDTLNGGVGNDSLSGGAAPDVIDPGTGSNSCGFDTADSMRGECTIDRTGAVITDVVVPEVITAGTTVTFTWRATDAGGVVNTNMRFGGYSGWITSWCDFVVVADLVSGSAVDGTYQASCALPANAVNGSYTVFLTASDMFGNNSAWDSSNQFDFIVDGGAADGAPPAVSDIEARVDGGSVVVRWHATDPSGVAGQSAWAAHNVYSFASIQGPYFEYNAVVLVEGDATDGIYEQRIDRRSISPDGTYTVWLTTIDTLGNKSFAQTGTTFVLGER</sequence>
<organism evidence="4">
    <name type="scientific">freshwater metagenome</name>
    <dbReference type="NCBI Taxonomy" id="449393"/>
    <lineage>
        <taxon>unclassified sequences</taxon>
        <taxon>metagenomes</taxon>
        <taxon>ecological metagenomes</taxon>
    </lineage>
</organism>
<dbReference type="InterPro" id="IPR050557">
    <property type="entry name" value="RTX_toxin/Mannuronan_C5-epim"/>
</dbReference>
<gene>
    <name evidence="4" type="ORF">UFOPK1392_00926</name>
    <name evidence="5" type="ORF">UFOPK3733_01749</name>
</gene>
<dbReference type="PRINTS" id="PR00313">
    <property type="entry name" value="CABNDNGRPT"/>
</dbReference>
<dbReference type="Pfam" id="PF00353">
    <property type="entry name" value="HemolysinCabind"/>
    <property type="match status" value="3"/>
</dbReference>
<comment type="subcellular location">
    <subcellularLocation>
        <location evidence="1">Secreted</location>
    </subcellularLocation>
</comment>
<accession>A0A6J5YEU4</accession>
<feature type="region of interest" description="Disordered" evidence="3">
    <location>
        <begin position="190"/>
        <end position="221"/>
    </location>
</feature>
<keyword evidence="2" id="KW-0964">Secreted</keyword>
<dbReference type="InterPro" id="IPR001343">
    <property type="entry name" value="Hemolysn_Ca-bd"/>
</dbReference>
<dbReference type="PANTHER" id="PTHR38340:SF1">
    <property type="entry name" value="S-LAYER PROTEIN"/>
    <property type="match status" value="1"/>
</dbReference>
<dbReference type="PANTHER" id="PTHR38340">
    <property type="entry name" value="S-LAYER PROTEIN"/>
    <property type="match status" value="1"/>
</dbReference>
<feature type="region of interest" description="Disordered" evidence="3">
    <location>
        <begin position="127"/>
        <end position="148"/>
    </location>
</feature>
<evidence type="ECO:0000256" key="2">
    <source>
        <dbReference type="ARBA" id="ARBA00022525"/>
    </source>
</evidence>
<protein>
    <submittedName>
        <fullName evidence="4">Unannotated protein</fullName>
    </submittedName>
</protein>
<dbReference type="AlphaFoldDB" id="A0A6J5YEU4"/>
<dbReference type="InterPro" id="IPR011049">
    <property type="entry name" value="Serralysin-like_metalloprot_C"/>
</dbReference>
<dbReference type="Gene3D" id="2.150.10.10">
    <property type="entry name" value="Serralysin-like metalloprotease, C-terminal"/>
    <property type="match status" value="2"/>
</dbReference>
<dbReference type="SUPFAM" id="SSF51120">
    <property type="entry name" value="beta-Roll"/>
    <property type="match status" value="1"/>
</dbReference>
<name>A0A6J5YEU4_9ZZZZ</name>
<dbReference type="InterPro" id="IPR018511">
    <property type="entry name" value="Hemolysin-typ_Ca-bd_CS"/>
</dbReference>
<evidence type="ECO:0000313" key="4">
    <source>
        <dbReference type="EMBL" id="CAB4323176.1"/>
    </source>
</evidence>
<evidence type="ECO:0000256" key="3">
    <source>
        <dbReference type="SAM" id="MobiDB-lite"/>
    </source>
</evidence>
<dbReference type="GO" id="GO:0005509">
    <property type="term" value="F:calcium ion binding"/>
    <property type="evidence" value="ECO:0007669"/>
    <property type="project" value="InterPro"/>
</dbReference>
<dbReference type="EMBL" id="CAFBNC010000109">
    <property type="protein sequence ID" value="CAB4948873.1"/>
    <property type="molecule type" value="Genomic_DNA"/>
</dbReference>
<proteinExistence type="predicted"/>
<evidence type="ECO:0000256" key="1">
    <source>
        <dbReference type="ARBA" id="ARBA00004613"/>
    </source>
</evidence>
<evidence type="ECO:0000313" key="5">
    <source>
        <dbReference type="EMBL" id="CAB4948873.1"/>
    </source>
</evidence>